<gene>
    <name evidence="9" type="ORF">ACFO1S_12720</name>
</gene>
<feature type="domain" description="4'-phosphopantetheinyl transferase N-terminal" evidence="8">
    <location>
        <begin position="16"/>
        <end position="100"/>
    </location>
</feature>
<evidence type="ECO:0000259" key="7">
    <source>
        <dbReference type="Pfam" id="PF01648"/>
    </source>
</evidence>
<comment type="cofactor">
    <cofactor evidence="1">
        <name>Mg(2+)</name>
        <dbReference type="ChEBI" id="CHEBI:18420"/>
    </cofactor>
</comment>
<reference evidence="10" key="1">
    <citation type="journal article" date="2019" name="Int. J. Syst. Evol. Microbiol.">
        <title>The Global Catalogue of Microorganisms (GCM) 10K type strain sequencing project: providing services to taxonomists for standard genome sequencing and annotation.</title>
        <authorList>
            <consortium name="The Broad Institute Genomics Platform"/>
            <consortium name="The Broad Institute Genome Sequencing Center for Infectious Disease"/>
            <person name="Wu L."/>
            <person name="Ma J."/>
        </authorList>
    </citation>
    <scope>NUCLEOTIDE SEQUENCE [LARGE SCALE GENOMIC DNA]</scope>
    <source>
        <strain evidence="10">CGMCC 4.1641</strain>
    </source>
</reference>
<keyword evidence="5" id="KW-0460">Magnesium</keyword>
<dbReference type="InterPro" id="IPR037143">
    <property type="entry name" value="4-PPantetheinyl_Trfase_dom_sf"/>
</dbReference>
<organism evidence="9 10">
    <name type="scientific">Cohnella boryungensis</name>
    <dbReference type="NCBI Taxonomy" id="768479"/>
    <lineage>
        <taxon>Bacteria</taxon>
        <taxon>Bacillati</taxon>
        <taxon>Bacillota</taxon>
        <taxon>Bacilli</taxon>
        <taxon>Bacillales</taxon>
        <taxon>Paenibacillaceae</taxon>
        <taxon>Cohnella</taxon>
    </lineage>
</organism>
<protein>
    <submittedName>
        <fullName evidence="9">4'-phosphopantetheinyl transferase family protein</fullName>
    </submittedName>
</protein>
<dbReference type="Gene3D" id="3.90.470.20">
    <property type="entry name" value="4'-phosphopantetheinyl transferase domain"/>
    <property type="match status" value="2"/>
</dbReference>
<keyword evidence="10" id="KW-1185">Reference proteome</keyword>
<evidence type="ECO:0000256" key="1">
    <source>
        <dbReference type="ARBA" id="ARBA00001946"/>
    </source>
</evidence>
<feature type="domain" description="4'-phosphopantetheinyl transferase" evidence="7">
    <location>
        <begin position="105"/>
        <end position="205"/>
    </location>
</feature>
<dbReference type="Pfam" id="PF22624">
    <property type="entry name" value="AASDHPPT_N"/>
    <property type="match status" value="1"/>
</dbReference>
<evidence type="ECO:0000256" key="4">
    <source>
        <dbReference type="ARBA" id="ARBA00022723"/>
    </source>
</evidence>
<dbReference type="SUPFAM" id="SSF56214">
    <property type="entry name" value="4'-phosphopantetheinyl transferase"/>
    <property type="match status" value="2"/>
</dbReference>
<dbReference type="PANTHER" id="PTHR12215:SF10">
    <property type="entry name" value="L-AMINOADIPATE-SEMIALDEHYDE DEHYDROGENASE-PHOSPHOPANTETHEINYL TRANSFERASE"/>
    <property type="match status" value="1"/>
</dbReference>
<keyword evidence="6" id="KW-0045">Antibiotic biosynthesis</keyword>
<dbReference type="RefSeq" id="WP_204605309.1">
    <property type="nucleotide sequence ID" value="NZ_JBHSED010000021.1"/>
</dbReference>
<dbReference type="EMBL" id="JBHSED010000021">
    <property type="protein sequence ID" value="MFC4304294.1"/>
    <property type="molecule type" value="Genomic_DNA"/>
</dbReference>
<dbReference type="InterPro" id="IPR008278">
    <property type="entry name" value="4-PPantetheinyl_Trfase_dom"/>
</dbReference>
<evidence type="ECO:0000259" key="8">
    <source>
        <dbReference type="Pfam" id="PF22624"/>
    </source>
</evidence>
<dbReference type="InterPro" id="IPR050559">
    <property type="entry name" value="P-Pant_transferase_sf"/>
</dbReference>
<name>A0ABV8S9R6_9BACL</name>
<dbReference type="InterPro" id="IPR055066">
    <property type="entry name" value="AASDHPPT_N"/>
</dbReference>
<comment type="caution">
    <text evidence="9">The sequence shown here is derived from an EMBL/GenBank/DDBJ whole genome shotgun (WGS) entry which is preliminary data.</text>
</comment>
<evidence type="ECO:0000256" key="2">
    <source>
        <dbReference type="ARBA" id="ARBA00010990"/>
    </source>
</evidence>
<comment type="similarity">
    <text evidence="2">Belongs to the P-Pant transferase superfamily. Gsp/Sfp/HetI/AcpT family.</text>
</comment>
<evidence type="ECO:0000313" key="9">
    <source>
        <dbReference type="EMBL" id="MFC4304294.1"/>
    </source>
</evidence>
<dbReference type="Proteomes" id="UP001595755">
    <property type="component" value="Unassembled WGS sequence"/>
</dbReference>
<proteinExistence type="inferred from homology"/>
<keyword evidence="4" id="KW-0479">Metal-binding</keyword>
<evidence type="ECO:0000313" key="10">
    <source>
        <dbReference type="Proteomes" id="UP001595755"/>
    </source>
</evidence>
<evidence type="ECO:0000256" key="5">
    <source>
        <dbReference type="ARBA" id="ARBA00022842"/>
    </source>
</evidence>
<dbReference type="PANTHER" id="PTHR12215">
    <property type="entry name" value="PHOSPHOPANTETHEINE TRANSFERASE"/>
    <property type="match status" value="1"/>
</dbReference>
<dbReference type="Pfam" id="PF01648">
    <property type="entry name" value="ACPS"/>
    <property type="match status" value="1"/>
</dbReference>
<keyword evidence="3 9" id="KW-0808">Transferase</keyword>
<sequence length="233" mass="27688">MLELIAVYCDRHIDAEQFRRLLELADEAKRARIRKFRRREDAQRLLVADLMVRDLAKRRLRIRNREIRFSRNACGKPFVQNSPRFRYNVSHSGDWVVCVCDEEEVGIDVELVRPIDVKLAERFFHPTEYKQIIEKEGRERWEAFFKLWTLKESYVKAIGTGLRQPLSAFSFELRDDRPEFRSDMLPRHFHFKLYDWAPDYKLAVCAAKKIASQSLTVIGVKTFCDEVCERLAD</sequence>
<accession>A0ABV8S9R6</accession>
<evidence type="ECO:0000256" key="6">
    <source>
        <dbReference type="ARBA" id="ARBA00023194"/>
    </source>
</evidence>
<dbReference type="GO" id="GO:0016740">
    <property type="term" value="F:transferase activity"/>
    <property type="evidence" value="ECO:0007669"/>
    <property type="project" value="UniProtKB-KW"/>
</dbReference>
<dbReference type="NCBIfam" id="TIGR00556">
    <property type="entry name" value="pantethn_trn"/>
    <property type="match status" value="1"/>
</dbReference>
<evidence type="ECO:0000256" key="3">
    <source>
        <dbReference type="ARBA" id="ARBA00022679"/>
    </source>
</evidence>
<dbReference type="InterPro" id="IPR004568">
    <property type="entry name" value="Ppantetheine-prot_Trfase_dom"/>
</dbReference>